<dbReference type="EC" id="2.3.-.-" evidence="2"/>
<protein>
    <submittedName>
        <fullName evidence="2">GNAT family N-acetyltransferase</fullName>
        <ecNumber evidence="2">2.3.-.-</ecNumber>
    </submittedName>
</protein>
<dbReference type="EMBL" id="JBHLUE010000017">
    <property type="protein sequence ID" value="MFC0566721.1"/>
    <property type="molecule type" value="Genomic_DNA"/>
</dbReference>
<dbReference type="Proteomes" id="UP001589894">
    <property type="component" value="Unassembled WGS sequence"/>
</dbReference>
<keyword evidence="2" id="KW-0808">Transferase</keyword>
<dbReference type="InterPro" id="IPR016181">
    <property type="entry name" value="Acyl_CoA_acyltransferase"/>
</dbReference>
<dbReference type="PROSITE" id="PS51186">
    <property type="entry name" value="GNAT"/>
    <property type="match status" value="1"/>
</dbReference>
<dbReference type="RefSeq" id="WP_377341622.1">
    <property type="nucleotide sequence ID" value="NZ_JBHLUE010000017.1"/>
</dbReference>
<evidence type="ECO:0000259" key="1">
    <source>
        <dbReference type="PROSITE" id="PS51186"/>
    </source>
</evidence>
<reference evidence="2 3" key="1">
    <citation type="submission" date="2024-09" db="EMBL/GenBank/DDBJ databases">
        <authorList>
            <person name="Sun Q."/>
            <person name="Mori K."/>
        </authorList>
    </citation>
    <scope>NUCLEOTIDE SEQUENCE [LARGE SCALE GENOMIC DNA]</scope>
    <source>
        <strain evidence="2 3">TBRC 2205</strain>
    </source>
</reference>
<dbReference type="CDD" id="cd04301">
    <property type="entry name" value="NAT_SF"/>
    <property type="match status" value="1"/>
</dbReference>
<dbReference type="PANTHER" id="PTHR43792">
    <property type="entry name" value="GNAT FAMILY, PUTATIVE (AFU_ORTHOLOGUE AFUA_3G00765)-RELATED-RELATED"/>
    <property type="match status" value="1"/>
</dbReference>
<name>A0ABV6P1B5_9ACTN</name>
<dbReference type="Gene3D" id="3.40.630.30">
    <property type="match status" value="1"/>
</dbReference>
<evidence type="ECO:0000313" key="3">
    <source>
        <dbReference type="Proteomes" id="UP001589894"/>
    </source>
</evidence>
<dbReference type="Pfam" id="PF13302">
    <property type="entry name" value="Acetyltransf_3"/>
    <property type="match status" value="1"/>
</dbReference>
<keyword evidence="2" id="KW-0012">Acyltransferase</keyword>
<feature type="domain" description="N-acetyltransferase" evidence="1">
    <location>
        <begin position="13"/>
        <end position="181"/>
    </location>
</feature>
<proteinExistence type="predicted"/>
<dbReference type="InterPro" id="IPR051531">
    <property type="entry name" value="N-acetyltransferase"/>
</dbReference>
<comment type="caution">
    <text evidence="2">The sequence shown here is derived from an EMBL/GenBank/DDBJ whole genome shotgun (WGS) entry which is preliminary data.</text>
</comment>
<accession>A0ABV6P1B5</accession>
<dbReference type="SUPFAM" id="SSF55729">
    <property type="entry name" value="Acyl-CoA N-acyltransferases (Nat)"/>
    <property type="match status" value="1"/>
</dbReference>
<dbReference type="PANTHER" id="PTHR43792:SF1">
    <property type="entry name" value="N-ACETYLTRANSFERASE DOMAIN-CONTAINING PROTEIN"/>
    <property type="match status" value="1"/>
</dbReference>
<sequence>MLTPDYPIRTARLDLRPFEPTDLAALHAYRSRPDVVRYLYEEPDDEAATRASLERRLRRTALRTGGDALNLAVVVRETGRLVGDVMLAWTSAEHRQGEIGYVFHPAAAGRGYATEAAAEMLRLGFEWLGLHRVVGRLDARNTASARVLERLGMRREAHLVQNEFVKGEWTDEAIYALLAAEWRAADGAADVASAPDHAIEAALAADRGVDVAPAADHGDGLALAADHGDDVAPATVRPGI</sequence>
<organism evidence="2 3">
    <name type="scientific">Plantactinospora siamensis</name>
    <dbReference type="NCBI Taxonomy" id="555372"/>
    <lineage>
        <taxon>Bacteria</taxon>
        <taxon>Bacillati</taxon>
        <taxon>Actinomycetota</taxon>
        <taxon>Actinomycetes</taxon>
        <taxon>Micromonosporales</taxon>
        <taxon>Micromonosporaceae</taxon>
        <taxon>Plantactinospora</taxon>
    </lineage>
</organism>
<evidence type="ECO:0000313" key="2">
    <source>
        <dbReference type="EMBL" id="MFC0566721.1"/>
    </source>
</evidence>
<keyword evidence="3" id="KW-1185">Reference proteome</keyword>
<gene>
    <name evidence="2" type="ORF">ACFFHU_21590</name>
</gene>
<dbReference type="GO" id="GO:0016746">
    <property type="term" value="F:acyltransferase activity"/>
    <property type="evidence" value="ECO:0007669"/>
    <property type="project" value="UniProtKB-KW"/>
</dbReference>
<dbReference type="InterPro" id="IPR000182">
    <property type="entry name" value="GNAT_dom"/>
</dbReference>